<accession>A0ABR3MWC6</accession>
<proteinExistence type="predicted"/>
<organism evidence="1 2">
    <name type="scientific">Cirrhinus molitorella</name>
    <name type="common">mud carp</name>
    <dbReference type="NCBI Taxonomy" id="172907"/>
    <lineage>
        <taxon>Eukaryota</taxon>
        <taxon>Metazoa</taxon>
        <taxon>Chordata</taxon>
        <taxon>Craniata</taxon>
        <taxon>Vertebrata</taxon>
        <taxon>Euteleostomi</taxon>
        <taxon>Actinopterygii</taxon>
        <taxon>Neopterygii</taxon>
        <taxon>Teleostei</taxon>
        <taxon>Ostariophysi</taxon>
        <taxon>Cypriniformes</taxon>
        <taxon>Cyprinidae</taxon>
        <taxon>Labeoninae</taxon>
        <taxon>Labeonini</taxon>
        <taxon>Cirrhinus</taxon>
    </lineage>
</organism>
<sequence>MLAVSLDGNRKLYHIKRGDEDRGLFNGVFVCEDEDVSKFVDYINDKTKLNGVVETKKEQAQHWVKRSNK</sequence>
<evidence type="ECO:0000313" key="2">
    <source>
        <dbReference type="Proteomes" id="UP001558613"/>
    </source>
</evidence>
<evidence type="ECO:0000313" key="1">
    <source>
        <dbReference type="EMBL" id="KAL1268855.1"/>
    </source>
</evidence>
<dbReference type="Proteomes" id="UP001558613">
    <property type="component" value="Unassembled WGS sequence"/>
</dbReference>
<reference evidence="1 2" key="1">
    <citation type="submission" date="2023-09" db="EMBL/GenBank/DDBJ databases">
        <authorList>
            <person name="Wang M."/>
        </authorList>
    </citation>
    <scope>NUCLEOTIDE SEQUENCE [LARGE SCALE GENOMIC DNA]</scope>
    <source>
        <strain evidence="1">GT-2023</strain>
        <tissue evidence="1">Liver</tissue>
    </source>
</reference>
<name>A0ABR3MWC6_9TELE</name>
<protein>
    <submittedName>
        <fullName evidence="1">Uncharacterized protein</fullName>
    </submittedName>
</protein>
<gene>
    <name evidence="1" type="ORF">QQF64_034218</name>
</gene>
<dbReference type="EMBL" id="JAYMGO010000009">
    <property type="protein sequence ID" value="KAL1268855.1"/>
    <property type="molecule type" value="Genomic_DNA"/>
</dbReference>
<comment type="caution">
    <text evidence="1">The sequence shown here is derived from an EMBL/GenBank/DDBJ whole genome shotgun (WGS) entry which is preliminary data.</text>
</comment>
<keyword evidence="2" id="KW-1185">Reference proteome</keyword>